<name>A0A540V7V2_9GAMM</name>
<dbReference type="EMBL" id="VIFK01000557">
    <property type="protein sequence ID" value="TQE92812.1"/>
    <property type="molecule type" value="Genomic_DNA"/>
</dbReference>
<dbReference type="AlphaFoldDB" id="A0A540V7V2"/>
<evidence type="ECO:0000313" key="3">
    <source>
        <dbReference type="Proteomes" id="UP000315400"/>
    </source>
</evidence>
<reference evidence="2 3" key="1">
    <citation type="submission" date="2019-06" db="EMBL/GenBank/DDBJ databases">
        <title>Metagenome assembled Genome of Spiribacter salinus SL48-SHIP from the microbial mat of Salt Lake 48 (Novosibirsk region, Russia).</title>
        <authorList>
            <person name="Shipova A."/>
            <person name="Rozanov A.S."/>
            <person name="Bryanskaya A.V."/>
            <person name="Peltek S.E."/>
        </authorList>
    </citation>
    <scope>NUCLEOTIDE SEQUENCE [LARGE SCALE GENOMIC DNA]</scope>
    <source>
        <strain evidence="2">SL48-SHIP-2</strain>
    </source>
</reference>
<accession>A0A540V7V2</accession>
<feature type="region of interest" description="Disordered" evidence="1">
    <location>
        <begin position="42"/>
        <end position="63"/>
    </location>
</feature>
<feature type="region of interest" description="Disordered" evidence="1">
    <location>
        <begin position="110"/>
        <end position="142"/>
    </location>
</feature>
<protein>
    <submittedName>
        <fullName evidence="2">IS66 family transposase</fullName>
    </submittedName>
</protein>
<evidence type="ECO:0000256" key="1">
    <source>
        <dbReference type="SAM" id="MobiDB-lite"/>
    </source>
</evidence>
<feature type="compositionally biased region" description="Basic and acidic residues" evidence="1">
    <location>
        <begin position="45"/>
        <end position="63"/>
    </location>
</feature>
<sequence>MKSTPDNTPPAPDLSALSAAEMAGVISDLQQQLDAQQQALAKQQSELERREQTIQQRDESIQRRDTRIEILEELLRLKTLQKFAASSEKHRFQTSLFDEAEVEAEIEALREELPDEDEPDQDEPPRPARNNRQRGFSDQLRRKRIELTLSDEEKAGATKTFFTKVKEELEFIPAQLNVLEYWQEKAVFEHDDGDES</sequence>
<proteinExistence type="predicted"/>
<organism evidence="2 3">
    <name type="scientific">Spiribacter salinus</name>
    <dbReference type="NCBI Taxonomy" id="1335746"/>
    <lineage>
        <taxon>Bacteria</taxon>
        <taxon>Pseudomonadati</taxon>
        <taxon>Pseudomonadota</taxon>
        <taxon>Gammaproteobacteria</taxon>
        <taxon>Chromatiales</taxon>
        <taxon>Ectothiorhodospiraceae</taxon>
        <taxon>Spiribacter</taxon>
    </lineage>
</organism>
<evidence type="ECO:0000313" key="2">
    <source>
        <dbReference type="EMBL" id="TQE92812.1"/>
    </source>
</evidence>
<comment type="caution">
    <text evidence="2">The sequence shown here is derived from an EMBL/GenBank/DDBJ whole genome shotgun (WGS) entry which is preliminary data.</text>
</comment>
<gene>
    <name evidence="2" type="ORF">FKY71_19055</name>
</gene>
<dbReference type="Proteomes" id="UP000315400">
    <property type="component" value="Unassembled WGS sequence"/>
</dbReference>
<feature type="non-terminal residue" evidence="2">
    <location>
        <position position="196"/>
    </location>
</feature>
<feature type="compositionally biased region" description="Acidic residues" evidence="1">
    <location>
        <begin position="113"/>
        <end position="122"/>
    </location>
</feature>